<name>A0ABP0FRP9_CLALP</name>
<proteinExistence type="predicted"/>
<evidence type="ECO:0000313" key="4">
    <source>
        <dbReference type="Proteomes" id="UP001642483"/>
    </source>
</evidence>
<dbReference type="EMBL" id="CAWYQH010000090">
    <property type="protein sequence ID" value="CAK8682307.1"/>
    <property type="molecule type" value="Genomic_DNA"/>
</dbReference>
<dbReference type="Proteomes" id="UP001642483">
    <property type="component" value="Unassembled WGS sequence"/>
</dbReference>
<keyword evidence="2" id="KW-1133">Transmembrane helix</keyword>
<gene>
    <name evidence="3" type="ORF">CVLEPA_LOCUS12986</name>
</gene>
<evidence type="ECO:0000256" key="1">
    <source>
        <dbReference type="SAM" id="MobiDB-lite"/>
    </source>
</evidence>
<keyword evidence="2" id="KW-0812">Transmembrane</keyword>
<accession>A0ABP0FRP9</accession>
<organism evidence="3 4">
    <name type="scientific">Clavelina lepadiformis</name>
    <name type="common">Light-bulb sea squirt</name>
    <name type="synonym">Ascidia lepadiformis</name>
    <dbReference type="NCBI Taxonomy" id="159417"/>
    <lineage>
        <taxon>Eukaryota</taxon>
        <taxon>Metazoa</taxon>
        <taxon>Chordata</taxon>
        <taxon>Tunicata</taxon>
        <taxon>Ascidiacea</taxon>
        <taxon>Aplousobranchia</taxon>
        <taxon>Clavelinidae</taxon>
        <taxon>Clavelina</taxon>
    </lineage>
</organism>
<keyword evidence="2" id="KW-0472">Membrane</keyword>
<protein>
    <submittedName>
        <fullName evidence="3">Uncharacterized protein</fullName>
    </submittedName>
</protein>
<evidence type="ECO:0000256" key="2">
    <source>
        <dbReference type="SAM" id="Phobius"/>
    </source>
</evidence>
<reference evidence="3 4" key="1">
    <citation type="submission" date="2024-02" db="EMBL/GenBank/DDBJ databases">
        <authorList>
            <person name="Daric V."/>
            <person name="Darras S."/>
        </authorList>
    </citation>
    <scope>NUCLEOTIDE SEQUENCE [LARGE SCALE GENOMIC DNA]</scope>
</reference>
<evidence type="ECO:0000313" key="3">
    <source>
        <dbReference type="EMBL" id="CAK8682307.1"/>
    </source>
</evidence>
<keyword evidence="4" id="KW-1185">Reference proteome</keyword>
<sequence length="107" mass="11940">MLPDQSSTEDAANYSGSGSSETALSISTFSYTTLIGMADEETCHGEQCEDDSTTITGSLKEILDFVLCGICILVLLYLIHRLCKYRRNNLPVEEQENRQQNIELPFL</sequence>
<comment type="caution">
    <text evidence="3">The sequence shown here is derived from an EMBL/GenBank/DDBJ whole genome shotgun (WGS) entry which is preliminary data.</text>
</comment>
<feature type="region of interest" description="Disordered" evidence="1">
    <location>
        <begin position="1"/>
        <end position="21"/>
    </location>
</feature>
<feature type="transmembrane region" description="Helical" evidence="2">
    <location>
        <begin position="62"/>
        <end position="79"/>
    </location>
</feature>